<evidence type="ECO:0000313" key="2">
    <source>
        <dbReference type="Proteomes" id="UP000317093"/>
    </source>
</evidence>
<dbReference type="KEGG" id="knv:Pan216_35030"/>
<sequence length="120" mass="13597">MKKFRKRIKQPQRDRYVLIDGKPVKEVDEGRWDAWMDEHPESERTIAATQVEDMSVTTLFVGIDVIGKKGKPAKPFQSMVKGGKGNGCIRAYSSASAAEAGHQEMVRCCEKYFVEDSEDR</sequence>
<reference evidence="1 2" key="1">
    <citation type="submission" date="2019-02" db="EMBL/GenBank/DDBJ databases">
        <title>Deep-cultivation of Planctomycetes and their phenomic and genomic characterization uncovers novel biology.</title>
        <authorList>
            <person name="Wiegand S."/>
            <person name="Jogler M."/>
            <person name="Boedeker C."/>
            <person name="Pinto D."/>
            <person name="Vollmers J."/>
            <person name="Rivas-Marin E."/>
            <person name="Kohn T."/>
            <person name="Peeters S.H."/>
            <person name="Heuer A."/>
            <person name="Rast P."/>
            <person name="Oberbeckmann S."/>
            <person name="Bunk B."/>
            <person name="Jeske O."/>
            <person name="Meyerdierks A."/>
            <person name="Storesund J.E."/>
            <person name="Kallscheuer N."/>
            <person name="Luecker S."/>
            <person name="Lage O.M."/>
            <person name="Pohl T."/>
            <person name="Merkel B.J."/>
            <person name="Hornburger P."/>
            <person name="Mueller R.-W."/>
            <person name="Bruemmer F."/>
            <person name="Labrenz M."/>
            <person name="Spormann A.M."/>
            <person name="Op den Camp H."/>
            <person name="Overmann J."/>
            <person name="Amann R."/>
            <person name="Jetten M.S.M."/>
            <person name="Mascher T."/>
            <person name="Medema M.H."/>
            <person name="Devos D.P."/>
            <person name="Kaster A.-K."/>
            <person name="Ovreas L."/>
            <person name="Rohde M."/>
            <person name="Galperin M.Y."/>
            <person name="Jogler C."/>
        </authorList>
    </citation>
    <scope>NUCLEOTIDE SEQUENCE [LARGE SCALE GENOMIC DNA]</scope>
    <source>
        <strain evidence="1 2">Pan216</strain>
    </source>
</reference>
<proteinExistence type="predicted"/>
<name>A0A518B6P7_9BACT</name>
<dbReference type="RefSeq" id="WP_145259526.1">
    <property type="nucleotide sequence ID" value="NZ_CP036279.1"/>
</dbReference>
<dbReference type="AlphaFoldDB" id="A0A518B6P7"/>
<dbReference type="OrthoDB" id="8965015at2"/>
<dbReference type="Proteomes" id="UP000317093">
    <property type="component" value="Chromosome"/>
</dbReference>
<accession>A0A518B6P7</accession>
<evidence type="ECO:0000313" key="1">
    <source>
        <dbReference type="EMBL" id="QDU62636.1"/>
    </source>
</evidence>
<dbReference type="EMBL" id="CP036279">
    <property type="protein sequence ID" value="QDU62636.1"/>
    <property type="molecule type" value="Genomic_DNA"/>
</dbReference>
<keyword evidence="2" id="KW-1185">Reference proteome</keyword>
<organism evidence="1 2">
    <name type="scientific">Kolteria novifilia</name>
    <dbReference type="NCBI Taxonomy" id="2527975"/>
    <lineage>
        <taxon>Bacteria</taxon>
        <taxon>Pseudomonadati</taxon>
        <taxon>Planctomycetota</taxon>
        <taxon>Planctomycetia</taxon>
        <taxon>Kolteriales</taxon>
        <taxon>Kolteriaceae</taxon>
        <taxon>Kolteria</taxon>
    </lineage>
</organism>
<gene>
    <name evidence="1" type="ORF">Pan216_35030</name>
</gene>
<protein>
    <submittedName>
        <fullName evidence="1">Uncharacterized protein</fullName>
    </submittedName>
</protein>